<evidence type="ECO:0000256" key="5">
    <source>
        <dbReference type="ARBA" id="ARBA00023242"/>
    </source>
</evidence>
<organism evidence="6 7">
    <name type="scientific">Rhizophagus irregularis</name>
    <dbReference type="NCBI Taxonomy" id="588596"/>
    <lineage>
        <taxon>Eukaryota</taxon>
        <taxon>Fungi</taxon>
        <taxon>Fungi incertae sedis</taxon>
        <taxon>Mucoromycota</taxon>
        <taxon>Glomeromycotina</taxon>
        <taxon>Glomeromycetes</taxon>
        <taxon>Glomerales</taxon>
        <taxon>Glomeraceae</taxon>
        <taxon>Rhizophagus</taxon>
    </lineage>
</organism>
<dbReference type="Proteomes" id="UP000232688">
    <property type="component" value="Unassembled WGS sequence"/>
</dbReference>
<name>A0A2N0QRE3_9GLOM</name>
<dbReference type="VEuPathDB" id="FungiDB:FUN_018485"/>
<dbReference type="InterPro" id="IPR052035">
    <property type="entry name" value="ZnF_BED_domain_contain"/>
</dbReference>
<dbReference type="EMBL" id="LLXH01004049">
    <property type="protein sequence ID" value="PKC53604.1"/>
    <property type="molecule type" value="Genomic_DNA"/>
</dbReference>
<evidence type="ECO:0000313" key="6">
    <source>
        <dbReference type="EMBL" id="PKC53604.1"/>
    </source>
</evidence>
<keyword evidence="3" id="KW-0863">Zinc-finger</keyword>
<proteinExistence type="predicted"/>
<dbReference type="VEuPathDB" id="FungiDB:RhiirA1_478955"/>
<sequence length="368" mass="43431">MDLVWVNSRNTHGCKNTMLFQAINQNNWIPDELHLMLRISDVLFQSLQNNSPKSITDLEIDQFEADAKQWIHNFCRPTIGTMNSANQQQGMYLRTDVSPYMHVFTQHVPQFMRYLNQKGMVLRYFSTSSIEKKNHQQNGWGKSKKPVVHDILYYENRQLYYQMQDTPIRVTDLFNNQNIREVRRVRKELHDWDHYFKEPLSSEHYKARCHYCNQNWFKEKPEILKSHLALYCKDVPLYIKTEYMEMLAVGTTFTMNRKQKTDSDSSAELTADRKDKIDQALIRFFICCGIPFSTVGHPYFIDFVQSLCFAYGPPKRTTLSTTFLNHETAIILNKIKEELKYEKNLTLAVDGWCDPLGRSIYAFIIITP</sequence>
<dbReference type="GO" id="GO:0008270">
    <property type="term" value="F:zinc ion binding"/>
    <property type="evidence" value="ECO:0007669"/>
    <property type="project" value="UniProtKB-KW"/>
</dbReference>
<feature type="non-terminal residue" evidence="6">
    <location>
        <position position="368"/>
    </location>
</feature>
<reference evidence="6 7" key="2">
    <citation type="submission" date="2017-10" db="EMBL/GenBank/DDBJ databases">
        <title>Genome analyses suggest a sexual origin of heterokaryosis in a supposedly ancient asexual fungus.</title>
        <authorList>
            <person name="Corradi N."/>
            <person name="Sedzielewska K."/>
            <person name="Noel J."/>
            <person name="Charron P."/>
            <person name="Farinelli L."/>
            <person name="Marton T."/>
            <person name="Kruger M."/>
            <person name="Pelin A."/>
            <person name="Brachmann A."/>
            <person name="Corradi N."/>
        </authorList>
    </citation>
    <scope>NUCLEOTIDE SEQUENCE [LARGE SCALE GENOMIC DNA]</scope>
    <source>
        <strain evidence="6 7">A1</strain>
    </source>
</reference>
<dbReference type="AlphaFoldDB" id="A0A2N0QRE3"/>
<dbReference type="GO" id="GO:0005634">
    <property type="term" value="C:nucleus"/>
    <property type="evidence" value="ECO:0007669"/>
    <property type="project" value="UniProtKB-SubCell"/>
</dbReference>
<evidence type="ECO:0000256" key="4">
    <source>
        <dbReference type="ARBA" id="ARBA00022833"/>
    </source>
</evidence>
<evidence type="ECO:0000256" key="1">
    <source>
        <dbReference type="ARBA" id="ARBA00004123"/>
    </source>
</evidence>
<keyword evidence="2" id="KW-0479">Metal-binding</keyword>
<comment type="caution">
    <text evidence="6">The sequence shown here is derived from an EMBL/GenBank/DDBJ whole genome shotgun (WGS) entry which is preliminary data.</text>
</comment>
<comment type="subcellular location">
    <subcellularLocation>
        <location evidence="1">Nucleus</location>
    </subcellularLocation>
</comment>
<accession>A0A2N0QRE3</accession>
<evidence type="ECO:0008006" key="8">
    <source>
        <dbReference type="Google" id="ProtNLM"/>
    </source>
</evidence>
<evidence type="ECO:0000313" key="7">
    <source>
        <dbReference type="Proteomes" id="UP000232688"/>
    </source>
</evidence>
<dbReference type="PANTHER" id="PTHR46481:SF10">
    <property type="entry name" value="ZINC FINGER BED DOMAIN-CONTAINING PROTEIN 39"/>
    <property type="match status" value="1"/>
</dbReference>
<protein>
    <recommendedName>
        <fullName evidence="8">DUF659 domain-containing protein</fullName>
    </recommendedName>
</protein>
<evidence type="ECO:0000256" key="3">
    <source>
        <dbReference type="ARBA" id="ARBA00022771"/>
    </source>
</evidence>
<dbReference type="PANTHER" id="PTHR46481">
    <property type="entry name" value="ZINC FINGER BED DOMAIN-CONTAINING PROTEIN 4"/>
    <property type="match status" value="1"/>
</dbReference>
<keyword evidence="5" id="KW-0539">Nucleus</keyword>
<gene>
    <name evidence="6" type="ORF">RhiirA1_478955</name>
</gene>
<keyword evidence="4" id="KW-0862">Zinc</keyword>
<reference evidence="6 7" key="1">
    <citation type="submission" date="2017-10" db="EMBL/GenBank/DDBJ databases">
        <title>Extensive intraspecific genome diversity in a model arbuscular mycorrhizal fungus.</title>
        <authorList>
            <person name="Chen E.C.H."/>
            <person name="Morin E."/>
            <person name="Baudet D."/>
            <person name="Noel J."/>
            <person name="Ndikumana S."/>
            <person name="Charron P."/>
            <person name="St-Onge C."/>
            <person name="Giorgi J."/>
            <person name="Grigoriev I.V."/>
            <person name="Roux C."/>
            <person name="Martin F.M."/>
            <person name="Corradi N."/>
        </authorList>
    </citation>
    <scope>NUCLEOTIDE SEQUENCE [LARGE SCALE GENOMIC DNA]</scope>
    <source>
        <strain evidence="6 7">A1</strain>
    </source>
</reference>
<dbReference type="VEuPathDB" id="FungiDB:RhiirFUN_018136"/>
<evidence type="ECO:0000256" key="2">
    <source>
        <dbReference type="ARBA" id="ARBA00022723"/>
    </source>
</evidence>